<dbReference type="PANTHER" id="PTHR43737:SF1">
    <property type="entry name" value="DUF1501 DOMAIN-CONTAINING PROTEIN"/>
    <property type="match status" value="1"/>
</dbReference>
<accession>A0A518H539</accession>
<organism evidence="1 2">
    <name type="scientific">Tautonia plasticadhaerens</name>
    <dbReference type="NCBI Taxonomy" id="2527974"/>
    <lineage>
        <taxon>Bacteria</taxon>
        <taxon>Pseudomonadati</taxon>
        <taxon>Planctomycetota</taxon>
        <taxon>Planctomycetia</taxon>
        <taxon>Isosphaerales</taxon>
        <taxon>Isosphaeraceae</taxon>
        <taxon>Tautonia</taxon>
    </lineage>
</organism>
<dbReference type="InterPro" id="IPR010869">
    <property type="entry name" value="DUF1501"/>
</dbReference>
<dbReference type="OrthoDB" id="127333at2"/>
<proteinExistence type="predicted"/>
<dbReference type="SUPFAM" id="SSF53649">
    <property type="entry name" value="Alkaline phosphatase-like"/>
    <property type="match status" value="1"/>
</dbReference>
<gene>
    <name evidence="1" type="ORF">ElP_38760</name>
</gene>
<evidence type="ECO:0000313" key="2">
    <source>
        <dbReference type="Proteomes" id="UP000317835"/>
    </source>
</evidence>
<dbReference type="EMBL" id="CP036426">
    <property type="protein sequence ID" value="QDV35966.1"/>
    <property type="molecule type" value="Genomic_DNA"/>
</dbReference>
<dbReference type="PANTHER" id="PTHR43737">
    <property type="entry name" value="BLL7424 PROTEIN"/>
    <property type="match status" value="1"/>
</dbReference>
<reference evidence="1 2" key="1">
    <citation type="submission" date="2019-02" db="EMBL/GenBank/DDBJ databases">
        <title>Deep-cultivation of Planctomycetes and their phenomic and genomic characterization uncovers novel biology.</title>
        <authorList>
            <person name="Wiegand S."/>
            <person name="Jogler M."/>
            <person name="Boedeker C."/>
            <person name="Pinto D."/>
            <person name="Vollmers J."/>
            <person name="Rivas-Marin E."/>
            <person name="Kohn T."/>
            <person name="Peeters S.H."/>
            <person name="Heuer A."/>
            <person name="Rast P."/>
            <person name="Oberbeckmann S."/>
            <person name="Bunk B."/>
            <person name="Jeske O."/>
            <person name="Meyerdierks A."/>
            <person name="Storesund J.E."/>
            <person name="Kallscheuer N."/>
            <person name="Luecker S."/>
            <person name="Lage O.M."/>
            <person name="Pohl T."/>
            <person name="Merkel B.J."/>
            <person name="Hornburger P."/>
            <person name="Mueller R.-W."/>
            <person name="Bruemmer F."/>
            <person name="Labrenz M."/>
            <person name="Spormann A.M."/>
            <person name="Op den Camp H."/>
            <person name="Overmann J."/>
            <person name="Amann R."/>
            <person name="Jetten M.S.M."/>
            <person name="Mascher T."/>
            <person name="Medema M.H."/>
            <person name="Devos D.P."/>
            <person name="Kaster A.-K."/>
            <person name="Ovreas L."/>
            <person name="Rohde M."/>
            <person name="Galperin M.Y."/>
            <person name="Jogler C."/>
        </authorList>
    </citation>
    <scope>NUCLEOTIDE SEQUENCE [LARGE SCALE GENOMIC DNA]</scope>
    <source>
        <strain evidence="1 2">ElP</strain>
    </source>
</reference>
<dbReference type="RefSeq" id="WP_145271924.1">
    <property type="nucleotide sequence ID" value="NZ_CP036426.1"/>
</dbReference>
<dbReference type="AlphaFoldDB" id="A0A518H539"/>
<name>A0A518H539_9BACT</name>
<sequence length="477" mass="52009">MSHCGRHIAPPLSRRAMLSRCANGFGALAMASLLTQRSFGKRLAPDEGTLGHGGLHHAAKARSVIFLYMDGGPSQVDTFDPKPRLDREHGRPIRTRVEPTQFNNVGNVLRCPWPFRRRGESGIPVSDLFPRVGACVDDLAVIRSMVSNFSEHTNANYFLHTCHGQQGRPSAGAWVTYGLGSESEELPGFVVLNGGLVPPGGLDCFGNGFLPASFQGSVLKAGETPLANIAPTEATEEAQRRKLDLVRAMDRDVLARVGDHDAIESAIANGELAFRMQSAVPELTDLSGESPETLRLYGLDAPDPHTRSYARQCLLARRLVERGVRFVELTCPGVGHDRWDQHSNLKAGHEDNARAVDQPIAALLRDLKGRGLLESTVVVWGGEFGRTPMAQGTDGRDHNPFGFTMWLAGGGIRGGVIHGETDDYGYHAIRDKVEIYDLHATILHLLGVDHTRLTYRFSGRDMRLTDVHGSVVSPILS</sequence>
<dbReference type="InterPro" id="IPR017850">
    <property type="entry name" value="Alkaline_phosphatase_core_sf"/>
</dbReference>
<dbReference type="Pfam" id="PF07394">
    <property type="entry name" value="DUF1501"/>
    <property type="match status" value="1"/>
</dbReference>
<keyword evidence="2" id="KW-1185">Reference proteome</keyword>
<evidence type="ECO:0008006" key="3">
    <source>
        <dbReference type="Google" id="ProtNLM"/>
    </source>
</evidence>
<dbReference type="KEGG" id="tpla:ElP_38760"/>
<dbReference type="Gene3D" id="3.40.720.10">
    <property type="entry name" value="Alkaline Phosphatase, subunit A"/>
    <property type="match status" value="1"/>
</dbReference>
<evidence type="ECO:0000313" key="1">
    <source>
        <dbReference type="EMBL" id="QDV35966.1"/>
    </source>
</evidence>
<protein>
    <recommendedName>
        <fullName evidence="3">Sulfatase</fullName>
    </recommendedName>
</protein>
<dbReference type="Proteomes" id="UP000317835">
    <property type="component" value="Chromosome"/>
</dbReference>